<dbReference type="EMBL" id="NKQK01000007">
    <property type="protein sequence ID" value="PSS26213.1"/>
    <property type="molecule type" value="Genomic_DNA"/>
</dbReference>
<evidence type="ECO:0000313" key="7">
    <source>
        <dbReference type="EMBL" id="PSS26213.1"/>
    </source>
</evidence>
<evidence type="ECO:0000256" key="5">
    <source>
        <dbReference type="RuleBase" id="RU003718"/>
    </source>
</evidence>
<dbReference type="Pfam" id="PF00201">
    <property type="entry name" value="UDPGT"/>
    <property type="match status" value="1"/>
</dbReference>
<keyword evidence="3 5" id="KW-0808">Transferase</keyword>
<evidence type="ECO:0000256" key="1">
    <source>
        <dbReference type="ARBA" id="ARBA00009995"/>
    </source>
</evidence>
<organism evidence="7 8">
    <name type="scientific">Actinidia chinensis var. chinensis</name>
    <name type="common">Chinese soft-hair kiwi</name>
    <dbReference type="NCBI Taxonomy" id="1590841"/>
    <lineage>
        <taxon>Eukaryota</taxon>
        <taxon>Viridiplantae</taxon>
        <taxon>Streptophyta</taxon>
        <taxon>Embryophyta</taxon>
        <taxon>Tracheophyta</taxon>
        <taxon>Spermatophyta</taxon>
        <taxon>Magnoliopsida</taxon>
        <taxon>eudicotyledons</taxon>
        <taxon>Gunneridae</taxon>
        <taxon>Pentapetalae</taxon>
        <taxon>asterids</taxon>
        <taxon>Ericales</taxon>
        <taxon>Actinidiaceae</taxon>
        <taxon>Actinidia</taxon>
    </lineage>
</organism>
<dbReference type="GO" id="GO:0035251">
    <property type="term" value="F:UDP-glucosyltransferase activity"/>
    <property type="evidence" value="ECO:0007669"/>
    <property type="project" value="TreeGrafter"/>
</dbReference>
<dbReference type="InterPro" id="IPR035595">
    <property type="entry name" value="UDP_glycos_trans_CS"/>
</dbReference>
<dbReference type="PANTHER" id="PTHR48047:SF182">
    <property type="entry name" value="GLYCOSYLTRANSFERASE"/>
    <property type="match status" value="1"/>
</dbReference>
<dbReference type="AlphaFoldDB" id="A0A2R6RCE2"/>
<keyword evidence="2 5" id="KW-0328">Glycosyltransferase</keyword>
<dbReference type="Gene3D" id="3.40.50.2000">
    <property type="entry name" value="Glycogen Phosphorylase B"/>
    <property type="match status" value="2"/>
</dbReference>
<evidence type="ECO:0000256" key="4">
    <source>
        <dbReference type="ARBA" id="ARBA00023241"/>
    </source>
</evidence>
<evidence type="ECO:0000256" key="2">
    <source>
        <dbReference type="ARBA" id="ARBA00022676"/>
    </source>
</evidence>
<comment type="caution">
    <text evidence="7">The sequence shown here is derived from an EMBL/GenBank/DDBJ whole genome shotgun (WGS) entry which is preliminary data.</text>
</comment>
<evidence type="ECO:0000256" key="6">
    <source>
        <dbReference type="RuleBase" id="RU362057"/>
    </source>
</evidence>
<dbReference type="GO" id="GO:0009813">
    <property type="term" value="P:flavonoid biosynthetic process"/>
    <property type="evidence" value="ECO:0007669"/>
    <property type="project" value="UniProtKB-KW"/>
</dbReference>
<dbReference type="InParanoid" id="A0A2R6RCE2"/>
<evidence type="ECO:0000256" key="3">
    <source>
        <dbReference type="ARBA" id="ARBA00022679"/>
    </source>
</evidence>
<accession>A0A2R6RCE2</accession>
<reference evidence="8" key="2">
    <citation type="journal article" date="2018" name="BMC Genomics">
        <title>A manually annotated Actinidia chinensis var. chinensis (kiwifruit) genome highlights the challenges associated with draft genomes and gene prediction in plants.</title>
        <authorList>
            <person name="Pilkington S.M."/>
            <person name="Crowhurst R."/>
            <person name="Hilario E."/>
            <person name="Nardozza S."/>
            <person name="Fraser L."/>
            <person name="Peng Y."/>
            <person name="Gunaseelan K."/>
            <person name="Simpson R."/>
            <person name="Tahir J."/>
            <person name="Deroles S.C."/>
            <person name="Templeton K."/>
            <person name="Luo Z."/>
            <person name="Davy M."/>
            <person name="Cheng C."/>
            <person name="McNeilage M."/>
            <person name="Scaglione D."/>
            <person name="Liu Y."/>
            <person name="Zhang Q."/>
            <person name="Datson P."/>
            <person name="De Silva N."/>
            <person name="Gardiner S.E."/>
            <person name="Bassett H."/>
            <person name="Chagne D."/>
            <person name="McCallum J."/>
            <person name="Dzierzon H."/>
            <person name="Deng C."/>
            <person name="Wang Y.Y."/>
            <person name="Barron L."/>
            <person name="Manako K."/>
            <person name="Bowen J."/>
            <person name="Foster T.M."/>
            <person name="Erridge Z.A."/>
            <person name="Tiffin H."/>
            <person name="Waite C.N."/>
            <person name="Davies K.M."/>
            <person name="Grierson E.P."/>
            <person name="Laing W.A."/>
            <person name="Kirk R."/>
            <person name="Chen X."/>
            <person name="Wood M."/>
            <person name="Montefiori M."/>
            <person name="Brummell D.A."/>
            <person name="Schwinn K.E."/>
            <person name="Catanach A."/>
            <person name="Fullerton C."/>
            <person name="Li D."/>
            <person name="Meiyalaghan S."/>
            <person name="Nieuwenhuizen N."/>
            <person name="Read N."/>
            <person name="Prakash R."/>
            <person name="Hunter D."/>
            <person name="Zhang H."/>
            <person name="McKenzie M."/>
            <person name="Knabel M."/>
            <person name="Harris A."/>
            <person name="Allan A.C."/>
            <person name="Gleave A."/>
            <person name="Chen A."/>
            <person name="Janssen B.J."/>
            <person name="Plunkett B."/>
            <person name="Ampomah-Dwamena C."/>
            <person name="Voogd C."/>
            <person name="Leif D."/>
            <person name="Lafferty D."/>
            <person name="Souleyre E.J.F."/>
            <person name="Varkonyi-Gasic E."/>
            <person name="Gambi F."/>
            <person name="Hanley J."/>
            <person name="Yao J.L."/>
            <person name="Cheung J."/>
            <person name="David K.M."/>
            <person name="Warren B."/>
            <person name="Marsh K."/>
            <person name="Snowden K.C."/>
            <person name="Lin-Wang K."/>
            <person name="Brian L."/>
            <person name="Martinez-Sanchez M."/>
            <person name="Wang M."/>
            <person name="Ileperuma N."/>
            <person name="Macnee N."/>
            <person name="Campin R."/>
            <person name="McAtee P."/>
            <person name="Drummond R.S.M."/>
            <person name="Espley R.V."/>
            <person name="Ireland H.S."/>
            <person name="Wu R."/>
            <person name="Atkinson R.G."/>
            <person name="Karunairetnam S."/>
            <person name="Bulley S."/>
            <person name="Chunkath S."/>
            <person name="Hanley Z."/>
            <person name="Storey R."/>
            <person name="Thrimawithana A.H."/>
            <person name="Thomson S."/>
            <person name="David C."/>
            <person name="Testolin R."/>
            <person name="Huang H."/>
            <person name="Hellens R.P."/>
            <person name="Schaffer R.J."/>
        </authorList>
    </citation>
    <scope>NUCLEOTIDE SEQUENCE [LARGE SCALE GENOMIC DNA]</scope>
    <source>
        <strain evidence="8">cv. Red5</strain>
    </source>
</reference>
<protein>
    <recommendedName>
        <fullName evidence="6">Glycosyltransferase</fullName>
        <ecNumber evidence="6">2.4.1.-</ecNumber>
    </recommendedName>
</protein>
<proteinExistence type="inferred from homology"/>
<dbReference type="SUPFAM" id="SSF53756">
    <property type="entry name" value="UDP-Glycosyltransferase/glycogen phosphorylase"/>
    <property type="match status" value="1"/>
</dbReference>
<keyword evidence="4" id="KW-0284">Flavonoid biosynthesis</keyword>
<dbReference type="OrthoDB" id="5835829at2759"/>
<dbReference type="PANTHER" id="PTHR48047">
    <property type="entry name" value="GLYCOSYLTRANSFERASE"/>
    <property type="match status" value="1"/>
</dbReference>
<dbReference type="PROSITE" id="PS00375">
    <property type="entry name" value="UDPGT"/>
    <property type="match status" value="1"/>
</dbReference>
<dbReference type="FunFam" id="3.40.50.2000:FF:000071">
    <property type="entry name" value="Glycosyltransferase"/>
    <property type="match status" value="1"/>
</dbReference>
<keyword evidence="8" id="KW-1185">Reference proteome</keyword>
<name>A0A2R6RCE2_ACTCC</name>
<comment type="similarity">
    <text evidence="1 5">Belongs to the UDP-glycosyltransferase family.</text>
</comment>
<dbReference type="CDD" id="cd03784">
    <property type="entry name" value="GT1_Gtf-like"/>
    <property type="match status" value="1"/>
</dbReference>
<evidence type="ECO:0000313" key="8">
    <source>
        <dbReference type="Proteomes" id="UP000241394"/>
    </source>
</evidence>
<dbReference type="Proteomes" id="UP000241394">
    <property type="component" value="Chromosome LG7"/>
</dbReference>
<sequence>MAFQIQDLHFVLIPMLSQSYLLPLTDLAKLLAQHGVTVSIITTPLNAARFQAMIDRATSSNLKIRLIPLRFPCQEAGLPEGCENMDVLTSRDLVKQFFMATYMLQEPVEKLVAALEPPPSCIITSTALPWTSGVAIKFNIPRFIFHHISSFHLLCAHNIASSGVDANAGSDTEPFLVPNVPDSIELTRAQLPDEVNRSSDVMMKGALDQMKEFELSADAVLVNSFDEFESKYAEEYVKVVKKVWCVGPVSLCNKEMSDKFDRGNKASIDEHYCLKWLDSMKPSSVIYACFGSLCRISSPQLIELALGLEASNRPFIWIIRKEDYSEEIEKWLAEEKFEERTKGRGLLVRGWAPQVLILSHQAVGGFLTHCGWNSVMEGVCAKVPLITWPMFAEQFINEKFLVDVLKIGVRIGVEVTMKWAEEKQLGVLVKKKHVKEAIDQLMNGGEEAEEIRRRVQKLGEAAKRAMDEGGSSHWTMTMMIQNVMKRVNRHVLIPEYDNLHGPCSPVTPPASLQLMFKSGRAAS</sequence>
<dbReference type="Gramene" id="PSS26213">
    <property type="protein sequence ID" value="PSS26213"/>
    <property type="gene ID" value="CEY00_Acc07505"/>
</dbReference>
<dbReference type="OMA" id="THGIFEG"/>
<gene>
    <name evidence="7" type="ORF">CEY00_Acc07505</name>
</gene>
<dbReference type="FunFam" id="3.40.50.2000:FF:000047">
    <property type="entry name" value="Glycosyltransferase"/>
    <property type="match status" value="1"/>
</dbReference>
<dbReference type="InterPro" id="IPR002213">
    <property type="entry name" value="UDP_glucos_trans"/>
</dbReference>
<dbReference type="EC" id="2.4.1.-" evidence="6"/>
<reference evidence="7 8" key="1">
    <citation type="submission" date="2017-07" db="EMBL/GenBank/DDBJ databases">
        <title>An improved, manually edited Actinidia chinensis var. chinensis (kiwifruit) genome highlights the challenges associated with draft genomes and gene prediction in plants.</title>
        <authorList>
            <person name="Pilkington S."/>
            <person name="Crowhurst R."/>
            <person name="Hilario E."/>
            <person name="Nardozza S."/>
            <person name="Fraser L."/>
            <person name="Peng Y."/>
            <person name="Gunaseelan K."/>
            <person name="Simpson R."/>
            <person name="Tahir J."/>
            <person name="Deroles S."/>
            <person name="Templeton K."/>
            <person name="Luo Z."/>
            <person name="Davy M."/>
            <person name="Cheng C."/>
            <person name="Mcneilage M."/>
            <person name="Scaglione D."/>
            <person name="Liu Y."/>
            <person name="Zhang Q."/>
            <person name="Datson P."/>
            <person name="De Silva N."/>
            <person name="Gardiner S."/>
            <person name="Bassett H."/>
            <person name="Chagne D."/>
            <person name="Mccallum J."/>
            <person name="Dzierzon H."/>
            <person name="Deng C."/>
            <person name="Wang Y.-Y."/>
            <person name="Barron N."/>
            <person name="Manako K."/>
            <person name="Bowen J."/>
            <person name="Foster T."/>
            <person name="Erridge Z."/>
            <person name="Tiffin H."/>
            <person name="Waite C."/>
            <person name="Davies K."/>
            <person name="Grierson E."/>
            <person name="Laing W."/>
            <person name="Kirk R."/>
            <person name="Chen X."/>
            <person name="Wood M."/>
            <person name="Montefiori M."/>
            <person name="Brummell D."/>
            <person name="Schwinn K."/>
            <person name="Catanach A."/>
            <person name="Fullerton C."/>
            <person name="Li D."/>
            <person name="Meiyalaghan S."/>
            <person name="Nieuwenhuizen N."/>
            <person name="Read N."/>
            <person name="Prakash R."/>
            <person name="Hunter D."/>
            <person name="Zhang H."/>
            <person name="Mckenzie M."/>
            <person name="Knabel M."/>
            <person name="Harris A."/>
            <person name="Allan A."/>
            <person name="Chen A."/>
            <person name="Janssen B."/>
            <person name="Plunkett B."/>
            <person name="Dwamena C."/>
            <person name="Voogd C."/>
            <person name="Leif D."/>
            <person name="Lafferty D."/>
            <person name="Souleyre E."/>
            <person name="Varkonyi-Gasic E."/>
            <person name="Gambi F."/>
            <person name="Hanley J."/>
            <person name="Yao J.-L."/>
            <person name="Cheung J."/>
            <person name="David K."/>
            <person name="Warren B."/>
            <person name="Marsh K."/>
            <person name="Snowden K."/>
            <person name="Lin-Wang K."/>
            <person name="Brian L."/>
            <person name="Martinez-Sanchez M."/>
            <person name="Wang M."/>
            <person name="Ileperuma N."/>
            <person name="Macnee N."/>
            <person name="Campin R."/>
            <person name="Mcatee P."/>
            <person name="Drummond R."/>
            <person name="Espley R."/>
            <person name="Ireland H."/>
            <person name="Wu R."/>
            <person name="Atkinson R."/>
            <person name="Karunairetnam S."/>
            <person name="Bulley S."/>
            <person name="Chunkath S."/>
            <person name="Hanley Z."/>
            <person name="Storey R."/>
            <person name="Thrimawithana A."/>
            <person name="Thomson S."/>
            <person name="David C."/>
            <person name="Testolin R."/>
        </authorList>
    </citation>
    <scope>NUCLEOTIDE SEQUENCE [LARGE SCALE GENOMIC DNA]</scope>
    <source>
        <strain evidence="8">cv. Red5</strain>
        <tissue evidence="7">Young leaf</tissue>
    </source>
</reference>